<gene>
    <name evidence="1" type="ORF">DAPPUDRAFT_263684</name>
</gene>
<reference evidence="1 2" key="1">
    <citation type="journal article" date="2011" name="Science">
        <title>The ecoresponsive genome of Daphnia pulex.</title>
        <authorList>
            <person name="Colbourne J.K."/>
            <person name="Pfrender M.E."/>
            <person name="Gilbert D."/>
            <person name="Thomas W.K."/>
            <person name="Tucker A."/>
            <person name="Oakley T.H."/>
            <person name="Tokishita S."/>
            <person name="Aerts A."/>
            <person name="Arnold G.J."/>
            <person name="Basu M.K."/>
            <person name="Bauer D.J."/>
            <person name="Caceres C.E."/>
            <person name="Carmel L."/>
            <person name="Casola C."/>
            <person name="Choi J.H."/>
            <person name="Detter J.C."/>
            <person name="Dong Q."/>
            <person name="Dusheyko S."/>
            <person name="Eads B.D."/>
            <person name="Frohlich T."/>
            <person name="Geiler-Samerotte K.A."/>
            <person name="Gerlach D."/>
            <person name="Hatcher P."/>
            <person name="Jogdeo S."/>
            <person name="Krijgsveld J."/>
            <person name="Kriventseva E.V."/>
            <person name="Kultz D."/>
            <person name="Laforsch C."/>
            <person name="Lindquist E."/>
            <person name="Lopez J."/>
            <person name="Manak J.R."/>
            <person name="Muller J."/>
            <person name="Pangilinan J."/>
            <person name="Patwardhan R.P."/>
            <person name="Pitluck S."/>
            <person name="Pritham E.J."/>
            <person name="Rechtsteiner A."/>
            <person name="Rho M."/>
            <person name="Rogozin I.B."/>
            <person name="Sakarya O."/>
            <person name="Salamov A."/>
            <person name="Schaack S."/>
            <person name="Shapiro H."/>
            <person name="Shiga Y."/>
            <person name="Skalitzky C."/>
            <person name="Smith Z."/>
            <person name="Souvorov A."/>
            <person name="Sung W."/>
            <person name="Tang Z."/>
            <person name="Tsuchiya D."/>
            <person name="Tu H."/>
            <person name="Vos H."/>
            <person name="Wang M."/>
            <person name="Wolf Y.I."/>
            <person name="Yamagata H."/>
            <person name="Yamada T."/>
            <person name="Ye Y."/>
            <person name="Shaw J.R."/>
            <person name="Andrews J."/>
            <person name="Crease T.J."/>
            <person name="Tang H."/>
            <person name="Lucas S.M."/>
            <person name="Robertson H.M."/>
            <person name="Bork P."/>
            <person name="Koonin E.V."/>
            <person name="Zdobnov E.M."/>
            <person name="Grigoriev I.V."/>
            <person name="Lynch M."/>
            <person name="Boore J.L."/>
        </authorList>
    </citation>
    <scope>NUCLEOTIDE SEQUENCE [LARGE SCALE GENOMIC DNA]</scope>
</reference>
<evidence type="ECO:0000313" key="1">
    <source>
        <dbReference type="EMBL" id="EFX66080.1"/>
    </source>
</evidence>
<dbReference type="InParanoid" id="E9HQ88"/>
<dbReference type="KEGG" id="dpx:DAPPUDRAFT_263684"/>
<evidence type="ECO:0000313" key="2">
    <source>
        <dbReference type="Proteomes" id="UP000000305"/>
    </source>
</evidence>
<dbReference type="EMBL" id="GL732716">
    <property type="protein sequence ID" value="EFX66080.1"/>
    <property type="molecule type" value="Genomic_DNA"/>
</dbReference>
<sequence>MNVLADIVSTINDHSAGNFTPSHVPRTTNILVNAEELSLLVLVQYIGLWLFRPRGWIFTLVIAKDRAAKCASTTAKPWSNKPNNKSHVQ</sequence>
<dbReference type="HOGENOM" id="CLU_2457042_0_0_1"/>
<dbReference type="AlphaFoldDB" id="E9HQ88"/>
<name>E9HQ88_DAPPU</name>
<protein>
    <submittedName>
        <fullName evidence="1">Uncharacterized protein</fullName>
    </submittedName>
</protein>
<accession>E9HQ88</accession>
<dbReference type="Proteomes" id="UP000000305">
    <property type="component" value="Unassembled WGS sequence"/>
</dbReference>
<keyword evidence="2" id="KW-1185">Reference proteome</keyword>
<organism evidence="1 2">
    <name type="scientific">Daphnia pulex</name>
    <name type="common">Water flea</name>
    <dbReference type="NCBI Taxonomy" id="6669"/>
    <lineage>
        <taxon>Eukaryota</taxon>
        <taxon>Metazoa</taxon>
        <taxon>Ecdysozoa</taxon>
        <taxon>Arthropoda</taxon>
        <taxon>Crustacea</taxon>
        <taxon>Branchiopoda</taxon>
        <taxon>Diplostraca</taxon>
        <taxon>Cladocera</taxon>
        <taxon>Anomopoda</taxon>
        <taxon>Daphniidae</taxon>
        <taxon>Daphnia</taxon>
    </lineage>
</organism>
<proteinExistence type="predicted"/>